<dbReference type="EMBL" id="KB095811">
    <property type="protein sequence ID" value="ESO12591.1"/>
    <property type="molecule type" value="Genomic_DNA"/>
</dbReference>
<dbReference type="PANTHER" id="PTHR45899">
    <property type="entry name" value="RHO GTPASE ACTIVATING PROTEIN AT 15B, ISOFORM C"/>
    <property type="match status" value="1"/>
</dbReference>
<evidence type="ECO:0000313" key="3">
    <source>
        <dbReference type="EnsemblMetazoa" id="HelroP62994"/>
    </source>
</evidence>
<dbReference type="InterPro" id="IPR052227">
    <property type="entry name" value="Arf-Rho-GAP_ANK-PH_domain"/>
</dbReference>
<dbReference type="PROSITE" id="PS50238">
    <property type="entry name" value="RHOGAP"/>
    <property type="match status" value="1"/>
</dbReference>
<evidence type="ECO:0000259" key="1">
    <source>
        <dbReference type="PROSITE" id="PS50238"/>
    </source>
</evidence>
<dbReference type="Pfam" id="PF00620">
    <property type="entry name" value="RhoGAP"/>
    <property type="match status" value="1"/>
</dbReference>
<feature type="domain" description="Rho-GAP" evidence="1">
    <location>
        <begin position="1"/>
        <end position="138"/>
    </location>
</feature>
<dbReference type="InterPro" id="IPR008936">
    <property type="entry name" value="Rho_GTPase_activation_prot"/>
</dbReference>
<dbReference type="HOGENOM" id="CLU_1857422_0_0_1"/>
<dbReference type="AlphaFoldDB" id="T1FX92"/>
<dbReference type="SUPFAM" id="SSF48350">
    <property type="entry name" value="GTPase activation domain, GAP"/>
    <property type="match status" value="1"/>
</dbReference>
<dbReference type="EMBL" id="AMQM01000199">
    <property type="status" value="NOT_ANNOTATED_CDS"/>
    <property type="molecule type" value="Genomic_DNA"/>
</dbReference>
<dbReference type="SMART" id="SM00324">
    <property type="entry name" value="RhoGAP"/>
    <property type="match status" value="1"/>
</dbReference>
<name>T1FX92_HELRO</name>
<gene>
    <name evidence="3" type="primary">20213440</name>
    <name evidence="2" type="ORF">HELRODRAFT_62994</name>
</gene>
<dbReference type="GO" id="GO:0007165">
    <property type="term" value="P:signal transduction"/>
    <property type="evidence" value="ECO:0007669"/>
    <property type="project" value="InterPro"/>
</dbReference>
<evidence type="ECO:0000313" key="2">
    <source>
        <dbReference type="EMBL" id="ESO12591.1"/>
    </source>
</evidence>
<dbReference type="RefSeq" id="XP_009009311.1">
    <property type="nucleotide sequence ID" value="XM_009011063.1"/>
</dbReference>
<reference evidence="4" key="1">
    <citation type="submission" date="2012-12" db="EMBL/GenBank/DDBJ databases">
        <authorList>
            <person name="Hellsten U."/>
            <person name="Grimwood J."/>
            <person name="Chapman J.A."/>
            <person name="Shapiro H."/>
            <person name="Aerts A."/>
            <person name="Otillar R.P."/>
            <person name="Terry A.Y."/>
            <person name="Boore J.L."/>
            <person name="Simakov O."/>
            <person name="Marletaz F."/>
            <person name="Cho S.-J."/>
            <person name="Edsinger-Gonzales E."/>
            <person name="Havlak P."/>
            <person name="Kuo D.-H."/>
            <person name="Larsson T."/>
            <person name="Lv J."/>
            <person name="Arendt D."/>
            <person name="Savage R."/>
            <person name="Osoegawa K."/>
            <person name="de Jong P."/>
            <person name="Lindberg D.R."/>
            <person name="Seaver E.C."/>
            <person name="Weisblat D.A."/>
            <person name="Putnam N.H."/>
            <person name="Grigoriev I.V."/>
            <person name="Rokhsar D.S."/>
        </authorList>
    </citation>
    <scope>NUCLEOTIDE SEQUENCE</scope>
</reference>
<dbReference type="eggNOG" id="KOG1117">
    <property type="taxonomic scope" value="Eukaryota"/>
</dbReference>
<sequence length="138" mass="16094">MIVHLSGMETEGVYRLSGQNSKVSKLLEILSEDVRSVTINQSDFQVHEVTNCLKRYLRQLDEPLFTSGFHPAWIEAQTIKDKNQRLILFKEILNSLPLINYATIKFIINHLTELVHLLVTRFIYNRQILFAMIKLCFS</sequence>
<dbReference type="OrthoDB" id="29546at2759"/>
<dbReference type="Proteomes" id="UP000015101">
    <property type="component" value="Unassembled WGS sequence"/>
</dbReference>
<reference evidence="2 4" key="2">
    <citation type="journal article" date="2013" name="Nature">
        <title>Insights into bilaterian evolution from three spiralian genomes.</title>
        <authorList>
            <person name="Simakov O."/>
            <person name="Marletaz F."/>
            <person name="Cho S.J."/>
            <person name="Edsinger-Gonzales E."/>
            <person name="Havlak P."/>
            <person name="Hellsten U."/>
            <person name="Kuo D.H."/>
            <person name="Larsson T."/>
            <person name="Lv J."/>
            <person name="Arendt D."/>
            <person name="Savage R."/>
            <person name="Osoegawa K."/>
            <person name="de Jong P."/>
            <person name="Grimwood J."/>
            <person name="Chapman J.A."/>
            <person name="Shapiro H."/>
            <person name="Aerts A."/>
            <person name="Otillar R.P."/>
            <person name="Terry A.Y."/>
            <person name="Boore J.L."/>
            <person name="Grigoriev I.V."/>
            <person name="Lindberg D.R."/>
            <person name="Seaver E.C."/>
            <person name="Weisblat D.A."/>
            <person name="Putnam N.H."/>
            <person name="Rokhsar D.S."/>
        </authorList>
    </citation>
    <scope>NUCLEOTIDE SEQUENCE</scope>
</reference>
<dbReference type="Gene3D" id="1.10.555.10">
    <property type="entry name" value="Rho GTPase activation protein"/>
    <property type="match status" value="1"/>
</dbReference>
<dbReference type="STRING" id="6412.T1FX92"/>
<accession>T1FX92</accession>
<dbReference type="OMA" id="VHEVTNC"/>
<evidence type="ECO:0000313" key="4">
    <source>
        <dbReference type="Proteomes" id="UP000015101"/>
    </source>
</evidence>
<dbReference type="GeneID" id="20213440"/>
<dbReference type="InterPro" id="IPR000198">
    <property type="entry name" value="RhoGAP_dom"/>
</dbReference>
<dbReference type="CTD" id="20213440"/>
<proteinExistence type="predicted"/>
<dbReference type="PANTHER" id="PTHR45899:SF2">
    <property type="entry name" value="RHO GTPASE ACTIVATING PROTEIN AT 15B, ISOFORM C"/>
    <property type="match status" value="1"/>
</dbReference>
<reference evidence="3" key="3">
    <citation type="submission" date="2015-06" db="UniProtKB">
        <authorList>
            <consortium name="EnsemblMetazoa"/>
        </authorList>
    </citation>
    <scope>IDENTIFICATION</scope>
</reference>
<keyword evidence="4" id="KW-1185">Reference proteome</keyword>
<dbReference type="InParanoid" id="T1FX92"/>
<organism evidence="3 4">
    <name type="scientific">Helobdella robusta</name>
    <name type="common">Californian leech</name>
    <dbReference type="NCBI Taxonomy" id="6412"/>
    <lineage>
        <taxon>Eukaryota</taxon>
        <taxon>Metazoa</taxon>
        <taxon>Spiralia</taxon>
        <taxon>Lophotrochozoa</taxon>
        <taxon>Annelida</taxon>
        <taxon>Clitellata</taxon>
        <taxon>Hirudinea</taxon>
        <taxon>Rhynchobdellida</taxon>
        <taxon>Glossiphoniidae</taxon>
        <taxon>Helobdella</taxon>
    </lineage>
</organism>
<protein>
    <recommendedName>
        <fullName evidence="1">Rho-GAP domain-containing protein</fullName>
    </recommendedName>
</protein>
<dbReference type="EnsemblMetazoa" id="HelroT62994">
    <property type="protein sequence ID" value="HelroP62994"/>
    <property type="gene ID" value="HelroG62994"/>
</dbReference>
<dbReference type="KEGG" id="hro:HELRODRAFT_62994"/>